<evidence type="ECO:0000313" key="6">
    <source>
        <dbReference type="Proteomes" id="UP001205906"/>
    </source>
</evidence>
<dbReference type="InterPro" id="IPR006059">
    <property type="entry name" value="SBP"/>
</dbReference>
<protein>
    <submittedName>
        <fullName evidence="5">Extracellular solute-binding protein</fullName>
    </submittedName>
</protein>
<comment type="similarity">
    <text evidence="2">Belongs to the bacterial solute-binding protein 1 family.</text>
</comment>
<dbReference type="EMBL" id="JAMXQS010000007">
    <property type="protein sequence ID" value="MCO6050977.1"/>
    <property type="molecule type" value="Genomic_DNA"/>
</dbReference>
<evidence type="ECO:0000256" key="2">
    <source>
        <dbReference type="ARBA" id="ARBA00008520"/>
    </source>
</evidence>
<dbReference type="InterPro" id="IPR050490">
    <property type="entry name" value="Bact_solute-bd_prot1"/>
</dbReference>
<evidence type="ECO:0000313" key="5">
    <source>
        <dbReference type="EMBL" id="MCO6050977.1"/>
    </source>
</evidence>
<keyword evidence="3" id="KW-0574">Periplasm</keyword>
<dbReference type="Proteomes" id="UP001205906">
    <property type="component" value="Unassembled WGS sequence"/>
</dbReference>
<keyword evidence="6" id="KW-1185">Reference proteome</keyword>
<evidence type="ECO:0000256" key="4">
    <source>
        <dbReference type="SAM" id="SignalP"/>
    </source>
</evidence>
<gene>
    <name evidence="5" type="ORF">NGM99_14430</name>
</gene>
<organism evidence="5 6">
    <name type="scientific">Mesorhizobium liriopis</name>
    <dbReference type="NCBI Taxonomy" id="2953882"/>
    <lineage>
        <taxon>Bacteria</taxon>
        <taxon>Pseudomonadati</taxon>
        <taxon>Pseudomonadota</taxon>
        <taxon>Alphaproteobacteria</taxon>
        <taxon>Hyphomicrobiales</taxon>
        <taxon>Phyllobacteriaceae</taxon>
        <taxon>Mesorhizobium</taxon>
    </lineage>
</organism>
<proteinExistence type="inferred from homology"/>
<sequence length="425" mass="46008">MTSKRWTMPVAACAGLVAFGLSLPVLAQDKITLTWGAHYTDAQMAPLTACFRRYEQENPTITIRYQQSGIEDFLQTILTSRIGGTSPDIYNVYSIWGKQLTDSGILAEPPSDIADFIAQNYEPTTVKAATLDDKVWGVPAEVSLYMLIYNKALFAEAGIAQPPSTWAEVLEDAKKIAKRDADGKVVTAGYAFGPSVANATHPFRTLMFSAGLPLLKDDLMSTNLADPKAVEILSGEVELFKQGLTSPSNVVKDFPSSRNGMQITANWFKQTLREGMGEDFLDKVGVAPIPAGPDWKTYQYSFYQSVDANSAHPEEAWKLIRWLNSPQATGKRSCVGDMLVALGGLTANNADIAASAEAFGDSFTKPYVDALQSGRALSEPPVAQTAEADRALRSAIEAAWLGQLSPEDALKKADAEITNILALPQ</sequence>
<evidence type="ECO:0000256" key="1">
    <source>
        <dbReference type="ARBA" id="ARBA00004418"/>
    </source>
</evidence>
<dbReference type="Gene3D" id="3.40.190.10">
    <property type="entry name" value="Periplasmic binding protein-like II"/>
    <property type="match status" value="2"/>
</dbReference>
<accession>A0ABT1C874</accession>
<dbReference type="Pfam" id="PF01547">
    <property type="entry name" value="SBP_bac_1"/>
    <property type="match status" value="1"/>
</dbReference>
<feature type="chain" id="PRO_5046191426" evidence="4">
    <location>
        <begin position="28"/>
        <end position="425"/>
    </location>
</feature>
<keyword evidence="4" id="KW-0732">Signal</keyword>
<dbReference type="PANTHER" id="PTHR43649">
    <property type="entry name" value="ARABINOSE-BINDING PROTEIN-RELATED"/>
    <property type="match status" value="1"/>
</dbReference>
<comment type="subcellular location">
    <subcellularLocation>
        <location evidence="1">Periplasm</location>
    </subcellularLocation>
</comment>
<feature type="signal peptide" evidence="4">
    <location>
        <begin position="1"/>
        <end position="27"/>
    </location>
</feature>
<comment type="caution">
    <text evidence="5">The sequence shown here is derived from an EMBL/GenBank/DDBJ whole genome shotgun (WGS) entry which is preliminary data.</text>
</comment>
<name>A0ABT1C874_9HYPH</name>
<dbReference type="RefSeq" id="WP_252820114.1">
    <property type="nucleotide sequence ID" value="NZ_JAMXQS010000007.1"/>
</dbReference>
<reference evidence="5 6" key="1">
    <citation type="submission" date="2022-06" db="EMBL/GenBank/DDBJ databases">
        <title>Mesorhizobium sp. strain RP14 Genome sequencing and assembly.</title>
        <authorList>
            <person name="Kim I."/>
        </authorList>
    </citation>
    <scope>NUCLEOTIDE SEQUENCE [LARGE SCALE GENOMIC DNA]</scope>
    <source>
        <strain evidence="6">RP14(2022)</strain>
    </source>
</reference>
<evidence type="ECO:0000256" key="3">
    <source>
        <dbReference type="ARBA" id="ARBA00022764"/>
    </source>
</evidence>
<dbReference type="PANTHER" id="PTHR43649:SF12">
    <property type="entry name" value="DIACETYLCHITOBIOSE BINDING PROTEIN DASA"/>
    <property type="match status" value="1"/>
</dbReference>
<dbReference type="SUPFAM" id="SSF53850">
    <property type="entry name" value="Periplasmic binding protein-like II"/>
    <property type="match status" value="1"/>
</dbReference>